<dbReference type="STRING" id="121224.E0VK32"/>
<dbReference type="VEuPathDB" id="VectorBase:PHUM256360"/>
<evidence type="ECO:0000256" key="6">
    <source>
        <dbReference type="RuleBase" id="RU000553"/>
    </source>
</evidence>
<dbReference type="Pfam" id="PF00708">
    <property type="entry name" value="Acylphosphatase"/>
    <property type="match status" value="1"/>
</dbReference>
<dbReference type="PROSITE" id="PS00151">
    <property type="entry name" value="ACYLPHOSPHATASE_2"/>
    <property type="match status" value="1"/>
</dbReference>
<comment type="similarity">
    <text evidence="1 7">Belongs to the acylphosphatase family.</text>
</comment>
<dbReference type="EMBL" id="AAZO01002972">
    <property type="status" value="NOT_ANNOTATED_CDS"/>
    <property type="molecule type" value="Genomic_DNA"/>
</dbReference>
<keyword evidence="11" id="KW-1185">Reference proteome</keyword>
<reference evidence="10" key="3">
    <citation type="submission" date="2021-02" db="UniProtKB">
        <authorList>
            <consortium name="EnsemblMetazoa"/>
        </authorList>
    </citation>
    <scope>IDENTIFICATION</scope>
    <source>
        <strain evidence="10">USDA</strain>
    </source>
</reference>
<dbReference type="EnsemblMetazoa" id="PHUM256360-RA">
    <property type="protein sequence ID" value="PHUM256360-PA"/>
    <property type="gene ID" value="PHUM256360"/>
</dbReference>
<dbReference type="PROSITE" id="PS51160">
    <property type="entry name" value="ACYLPHOSPHATASE_3"/>
    <property type="match status" value="1"/>
</dbReference>
<proteinExistence type="inferred from homology"/>
<dbReference type="FunFam" id="3.30.70.100:FF:000011">
    <property type="entry name" value="Acylphosphatase"/>
    <property type="match status" value="1"/>
</dbReference>
<accession>E0VK32</accession>
<evidence type="ECO:0000313" key="11">
    <source>
        <dbReference type="Proteomes" id="UP000009046"/>
    </source>
</evidence>
<gene>
    <name evidence="10" type="primary">8235209</name>
    <name evidence="9" type="ORF">Phum_PHUM256360</name>
</gene>
<feature type="active site" evidence="5">
    <location>
        <position position="40"/>
    </location>
</feature>
<dbReference type="InterPro" id="IPR017968">
    <property type="entry name" value="Acylphosphatase_CS"/>
</dbReference>
<dbReference type="InterPro" id="IPR001792">
    <property type="entry name" value="Acylphosphatase-like_dom"/>
</dbReference>
<name>E0VK32_PEDHC</name>
<dbReference type="PANTHER" id="PTHR10029:SF3">
    <property type="entry name" value="ACYLPHOSPHATASE-RELATED"/>
    <property type="match status" value="1"/>
</dbReference>
<dbReference type="AlphaFoldDB" id="E0VK32"/>
<evidence type="ECO:0000256" key="2">
    <source>
        <dbReference type="ARBA" id="ARBA00012150"/>
    </source>
</evidence>
<feature type="domain" description="Acylphosphatase-like" evidence="8">
    <location>
        <begin position="7"/>
        <end position="97"/>
    </location>
</feature>
<dbReference type="GeneID" id="8235209"/>
<dbReference type="Proteomes" id="UP000009046">
    <property type="component" value="Unassembled WGS sequence"/>
</dbReference>
<sequence>MASKLISVNFEIYGKVQGVFFRKFTQEQATALGLRGWCMNSTEGTVKGTIQGERKNIDEMKNWLQYKGSPYSKIEKAVFSEEKEIDEFSFNNFFVKR</sequence>
<dbReference type="InterPro" id="IPR036046">
    <property type="entry name" value="Acylphosphatase-like_dom_sf"/>
</dbReference>
<dbReference type="InterPro" id="IPR020456">
    <property type="entry name" value="Acylphosphatase"/>
</dbReference>
<dbReference type="SUPFAM" id="SSF54975">
    <property type="entry name" value="Acylphosphatase/BLUF domain-like"/>
    <property type="match status" value="1"/>
</dbReference>
<dbReference type="PRINTS" id="PR00112">
    <property type="entry name" value="ACYLPHPHTASE"/>
</dbReference>
<reference evidence="9" key="2">
    <citation type="submission" date="2007-04" db="EMBL/GenBank/DDBJ databases">
        <title>The genome of the human body louse.</title>
        <authorList>
            <consortium name="The Human Body Louse Genome Consortium"/>
            <person name="Kirkness E."/>
            <person name="Walenz B."/>
            <person name="Hass B."/>
            <person name="Bruggner R."/>
            <person name="Strausberg R."/>
        </authorList>
    </citation>
    <scope>NUCLEOTIDE SEQUENCE</scope>
    <source>
        <strain evidence="9">USDA</strain>
    </source>
</reference>
<comment type="catalytic activity">
    <reaction evidence="4 5 6">
        <text>an acyl phosphate + H2O = a carboxylate + phosphate + H(+)</text>
        <dbReference type="Rhea" id="RHEA:14965"/>
        <dbReference type="ChEBI" id="CHEBI:15377"/>
        <dbReference type="ChEBI" id="CHEBI:15378"/>
        <dbReference type="ChEBI" id="CHEBI:29067"/>
        <dbReference type="ChEBI" id="CHEBI:43474"/>
        <dbReference type="ChEBI" id="CHEBI:59918"/>
        <dbReference type="EC" id="3.6.1.7"/>
    </reaction>
</comment>
<evidence type="ECO:0000313" key="9">
    <source>
        <dbReference type="EMBL" id="EEB13738.1"/>
    </source>
</evidence>
<keyword evidence="3 5" id="KW-0378">Hydrolase</keyword>
<protein>
    <recommendedName>
        <fullName evidence="2 5">Acylphosphatase</fullName>
        <ecNumber evidence="2 5">3.6.1.7</ecNumber>
    </recommendedName>
</protein>
<dbReference type="CTD" id="8235209"/>
<evidence type="ECO:0000256" key="5">
    <source>
        <dbReference type="PROSITE-ProRule" id="PRU00520"/>
    </source>
</evidence>
<organism>
    <name type="scientific">Pediculus humanus subsp. corporis</name>
    <name type="common">Body louse</name>
    <dbReference type="NCBI Taxonomy" id="121224"/>
    <lineage>
        <taxon>Eukaryota</taxon>
        <taxon>Metazoa</taxon>
        <taxon>Ecdysozoa</taxon>
        <taxon>Arthropoda</taxon>
        <taxon>Hexapoda</taxon>
        <taxon>Insecta</taxon>
        <taxon>Pterygota</taxon>
        <taxon>Neoptera</taxon>
        <taxon>Paraneoptera</taxon>
        <taxon>Psocodea</taxon>
        <taxon>Troctomorpha</taxon>
        <taxon>Phthiraptera</taxon>
        <taxon>Anoplura</taxon>
        <taxon>Pediculidae</taxon>
        <taxon>Pediculus</taxon>
    </lineage>
</organism>
<evidence type="ECO:0000313" key="10">
    <source>
        <dbReference type="EnsemblMetazoa" id="PHUM256360-PA"/>
    </source>
</evidence>
<evidence type="ECO:0000256" key="7">
    <source>
        <dbReference type="RuleBase" id="RU004168"/>
    </source>
</evidence>
<reference evidence="9" key="1">
    <citation type="submission" date="2007-04" db="EMBL/GenBank/DDBJ databases">
        <title>Annotation of Pediculus humanus corporis strain USDA.</title>
        <authorList>
            <person name="Kirkness E."/>
            <person name="Hannick L."/>
            <person name="Hass B."/>
            <person name="Bruggner R."/>
            <person name="Lawson D."/>
            <person name="Bidwell S."/>
            <person name="Joardar V."/>
            <person name="Caler E."/>
            <person name="Walenz B."/>
            <person name="Inman J."/>
            <person name="Schobel S."/>
            <person name="Galinsky K."/>
            <person name="Amedeo P."/>
            <person name="Strausberg R."/>
        </authorList>
    </citation>
    <scope>NUCLEOTIDE SEQUENCE</scope>
    <source>
        <strain evidence="9">USDA</strain>
    </source>
</reference>
<dbReference type="eggNOG" id="KOG3360">
    <property type="taxonomic scope" value="Eukaryota"/>
</dbReference>
<dbReference type="HOGENOM" id="CLU_141932_0_1_1"/>
<dbReference type="OMA" id="HAIMAEN"/>
<dbReference type="GO" id="GO:0003998">
    <property type="term" value="F:acylphosphatase activity"/>
    <property type="evidence" value="ECO:0007669"/>
    <property type="project" value="UniProtKB-EC"/>
</dbReference>
<evidence type="ECO:0000259" key="8">
    <source>
        <dbReference type="PROSITE" id="PS51160"/>
    </source>
</evidence>
<evidence type="ECO:0000256" key="4">
    <source>
        <dbReference type="ARBA" id="ARBA00047645"/>
    </source>
</evidence>
<dbReference type="Gene3D" id="3.30.70.100">
    <property type="match status" value="1"/>
</dbReference>
<dbReference type="PANTHER" id="PTHR10029">
    <property type="entry name" value="ACYLPHOSPHATASE"/>
    <property type="match status" value="1"/>
</dbReference>
<dbReference type="EC" id="3.6.1.7" evidence="2 5"/>
<dbReference type="PROSITE" id="PS00150">
    <property type="entry name" value="ACYLPHOSPHATASE_1"/>
    <property type="match status" value="1"/>
</dbReference>
<dbReference type="OrthoDB" id="7961613at2759"/>
<feature type="active site" evidence="5">
    <location>
        <position position="22"/>
    </location>
</feature>
<dbReference type="InParanoid" id="E0VK32"/>
<dbReference type="FunCoup" id="E0VK32">
    <property type="interactions" value="35"/>
</dbReference>
<dbReference type="RefSeq" id="XP_002426476.1">
    <property type="nucleotide sequence ID" value="XM_002426431.1"/>
</dbReference>
<evidence type="ECO:0000256" key="3">
    <source>
        <dbReference type="ARBA" id="ARBA00022801"/>
    </source>
</evidence>
<evidence type="ECO:0000256" key="1">
    <source>
        <dbReference type="ARBA" id="ARBA00005614"/>
    </source>
</evidence>
<dbReference type="EMBL" id="DS235239">
    <property type="protein sequence ID" value="EEB13738.1"/>
    <property type="molecule type" value="Genomic_DNA"/>
</dbReference>
<dbReference type="KEGG" id="phu:Phum_PHUM256360"/>